<dbReference type="AlphaFoldDB" id="A0A1G2PFV9"/>
<evidence type="ECO:0000256" key="1">
    <source>
        <dbReference type="ARBA" id="ARBA00004370"/>
    </source>
</evidence>
<dbReference type="EMBL" id="MHSQ01000019">
    <property type="protein sequence ID" value="OHA47236.1"/>
    <property type="molecule type" value="Genomic_DNA"/>
</dbReference>
<dbReference type="Gene3D" id="3.90.1310.10">
    <property type="entry name" value="Penicillin-binding protein 2a (Domain 2)"/>
    <property type="match status" value="1"/>
</dbReference>
<dbReference type="InterPro" id="IPR036138">
    <property type="entry name" value="PBP_dimer_sf"/>
</dbReference>
<dbReference type="InterPro" id="IPR050515">
    <property type="entry name" value="Beta-lactam/transpept"/>
</dbReference>
<keyword evidence="3" id="KW-1133">Transmembrane helix</keyword>
<evidence type="ECO:0000259" key="5">
    <source>
        <dbReference type="Pfam" id="PF03717"/>
    </source>
</evidence>
<feature type="non-terminal residue" evidence="6">
    <location>
        <position position="493"/>
    </location>
</feature>
<evidence type="ECO:0000313" key="7">
    <source>
        <dbReference type="Proteomes" id="UP000176965"/>
    </source>
</evidence>
<dbReference type="GO" id="GO:0005886">
    <property type="term" value="C:plasma membrane"/>
    <property type="evidence" value="ECO:0007669"/>
    <property type="project" value="TreeGrafter"/>
</dbReference>
<evidence type="ECO:0000259" key="4">
    <source>
        <dbReference type="Pfam" id="PF00905"/>
    </source>
</evidence>
<dbReference type="GO" id="GO:0008658">
    <property type="term" value="F:penicillin binding"/>
    <property type="evidence" value="ECO:0007669"/>
    <property type="project" value="InterPro"/>
</dbReference>
<feature type="domain" description="Penicillin-binding protein dimerisation" evidence="5">
    <location>
        <begin position="73"/>
        <end position="195"/>
    </location>
</feature>
<dbReference type="Pfam" id="PF03717">
    <property type="entry name" value="PBP_dimer"/>
    <property type="match status" value="1"/>
</dbReference>
<reference evidence="6 7" key="1">
    <citation type="journal article" date="2016" name="Nat. Commun.">
        <title>Thousands of microbial genomes shed light on interconnected biogeochemical processes in an aquifer system.</title>
        <authorList>
            <person name="Anantharaman K."/>
            <person name="Brown C.T."/>
            <person name="Hug L.A."/>
            <person name="Sharon I."/>
            <person name="Castelle C.J."/>
            <person name="Probst A.J."/>
            <person name="Thomas B.C."/>
            <person name="Singh A."/>
            <person name="Wilkins M.J."/>
            <person name="Karaoz U."/>
            <person name="Brodie E.L."/>
            <person name="Williams K.H."/>
            <person name="Hubbard S.S."/>
            <person name="Banfield J.F."/>
        </authorList>
    </citation>
    <scope>NUCLEOTIDE SEQUENCE [LARGE SCALE GENOMIC DNA]</scope>
</reference>
<evidence type="ECO:0000256" key="2">
    <source>
        <dbReference type="ARBA" id="ARBA00023136"/>
    </source>
</evidence>
<dbReference type="GO" id="GO:0071555">
    <property type="term" value="P:cell wall organization"/>
    <property type="evidence" value="ECO:0007669"/>
    <property type="project" value="TreeGrafter"/>
</dbReference>
<name>A0A1G2PFV9_9BACT</name>
<protein>
    <recommendedName>
        <fullName evidence="8">Penicillin-binding protein transpeptidase domain-containing protein</fullName>
    </recommendedName>
</protein>
<dbReference type="InterPro" id="IPR012338">
    <property type="entry name" value="Beta-lactam/transpept-like"/>
</dbReference>
<dbReference type="Proteomes" id="UP000176965">
    <property type="component" value="Unassembled WGS sequence"/>
</dbReference>
<proteinExistence type="predicted"/>
<comment type="subcellular location">
    <subcellularLocation>
        <location evidence="1">Membrane</location>
    </subcellularLocation>
</comment>
<dbReference type="Gene3D" id="3.30.450.330">
    <property type="match status" value="1"/>
</dbReference>
<dbReference type="PANTHER" id="PTHR30627:SF1">
    <property type="entry name" value="PEPTIDOGLYCAN D,D-TRANSPEPTIDASE FTSI"/>
    <property type="match status" value="1"/>
</dbReference>
<accession>A0A1G2PFV9</accession>
<evidence type="ECO:0000313" key="6">
    <source>
        <dbReference type="EMBL" id="OHA47236.1"/>
    </source>
</evidence>
<evidence type="ECO:0000256" key="3">
    <source>
        <dbReference type="SAM" id="Phobius"/>
    </source>
</evidence>
<dbReference type="PANTHER" id="PTHR30627">
    <property type="entry name" value="PEPTIDOGLYCAN D,D-TRANSPEPTIDASE"/>
    <property type="match status" value="1"/>
</dbReference>
<dbReference type="InterPro" id="IPR005311">
    <property type="entry name" value="PBP_dimer"/>
</dbReference>
<dbReference type="InterPro" id="IPR001460">
    <property type="entry name" value="PCN-bd_Tpept"/>
</dbReference>
<feature type="transmembrane region" description="Helical" evidence="3">
    <location>
        <begin position="12"/>
        <end position="31"/>
    </location>
</feature>
<dbReference type="SUPFAM" id="SSF56601">
    <property type="entry name" value="beta-lactamase/transpeptidase-like"/>
    <property type="match status" value="1"/>
</dbReference>
<organism evidence="6 7">
    <name type="scientific">Candidatus Taylorbacteria bacterium RIFOXYD2_FULL_36_9</name>
    <dbReference type="NCBI Taxonomy" id="1802338"/>
    <lineage>
        <taxon>Bacteria</taxon>
        <taxon>Candidatus Tayloriibacteriota</taxon>
    </lineage>
</organism>
<dbReference type="Gene3D" id="3.40.710.10">
    <property type="entry name" value="DD-peptidase/beta-lactamase superfamily"/>
    <property type="match status" value="1"/>
</dbReference>
<feature type="domain" description="Penicillin-binding protein transpeptidase" evidence="4">
    <location>
        <begin position="251"/>
        <end position="485"/>
    </location>
</feature>
<dbReference type="STRING" id="1802338.A2541_01830"/>
<keyword evidence="2 3" id="KW-0472">Membrane</keyword>
<comment type="caution">
    <text evidence="6">The sequence shown here is derived from an EMBL/GenBank/DDBJ whole genome shotgun (WGS) entry which is preliminary data.</text>
</comment>
<sequence>MNPNREKNRIRFIFFCFLFFALVLCLKLYFIQIIHGSEFVDKADRQYVSPLNNLFDRGGIFFQNRDGSLLGAASLSTGYNLAINPQKITDPVLIYESLSKILSLDPDWFYFKASQKKSVYQKIAERVPEELMKKVEILKIPGLQIQKERWRFYPGETLAAQTLGFVGYDGDNLVGRYGLEKYYEDVLLRKNNQAYVNFFAEIFSNIKQTISADFQKEGEIITTIEPMVQTFLEKKVSEISEKYTSKLTGGIIIDPNTGEIYGMALAPSFNLNKFGEEKDLSIFNNPLISGLYEMGSIIKPLTMAAGLDSGVVTAETKYTDTGSLTLDTYTIYNYDKKAHGTINMQEVLNQSLNIGASFVVSKMGKDNFADYMRRYGLDEETGIDLPNENHGRLENLNSPRDIEYATASFGQGISMTPIETVRALSVLANGGKLIVPHIVKRINYTSGLFNNISYINEAKQVLKKETSEEISRMLTVVVDKALANGKVKLPNYS</sequence>
<gene>
    <name evidence="6" type="ORF">A2541_01830</name>
</gene>
<evidence type="ECO:0008006" key="8">
    <source>
        <dbReference type="Google" id="ProtNLM"/>
    </source>
</evidence>
<dbReference type="SUPFAM" id="SSF56519">
    <property type="entry name" value="Penicillin binding protein dimerisation domain"/>
    <property type="match status" value="1"/>
</dbReference>
<dbReference type="Pfam" id="PF00905">
    <property type="entry name" value="Transpeptidase"/>
    <property type="match status" value="1"/>
</dbReference>
<keyword evidence="3" id="KW-0812">Transmembrane</keyword>